<evidence type="ECO:0000256" key="4">
    <source>
        <dbReference type="PROSITE-ProRule" id="PRU00335"/>
    </source>
</evidence>
<accession>A0A919RGP6</accession>
<keyword evidence="2 4" id="KW-0238">DNA-binding</keyword>
<feature type="domain" description="HTH tetR-type" evidence="6">
    <location>
        <begin position="26"/>
        <end position="86"/>
    </location>
</feature>
<comment type="caution">
    <text evidence="7">The sequence shown here is derived from an EMBL/GenBank/DDBJ whole genome shotgun (WGS) entry which is preliminary data.</text>
</comment>
<evidence type="ECO:0000313" key="8">
    <source>
        <dbReference type="Proteomes" id="UP000606172"/>
    </source>
</evidence>
<name>A0A919RGP6_9ACTN</name>
<evidence type="ECO:0000259" key="6">
    <source>
        <dbReference type="PROSITE" id="PS50977"/>
    </source>
</evidence>
<dbReference type="GO" id="GO:0000976">
    <property type="term" value="F:transcription cis-regulatory region binding"/>
    <property type="evidence" value="ECO:0007669"/>
    <property type="project" value="TreeGrafter"/>
</dbReference>
<evidence type="ECO:0000256" key="2">
    <source>
        <dbReference type="ARBA" id="ARBA00023125"/>
    </source>
</evidence>
<keyword evidence="3" id="KW-0804">Transcription</keyword>
<dbReference type="Gene3D" id="1.10.357.10">
    <property type="entry name" value="Tetracycline Repressor, domain 2"/>
    <property type="match status" value="1"/>
</dbReference>
<keyword evidence="1" id="KW-0805">Transcription regulation</keyword>
<dbReference type="InterPro" id="IPR041678">
    <property type="entry name" value="TetR_C_16"/>
</dbReference>
<evidence type="ECO:0000313" key="7">
    <source>
        <dbReference type="EMBL" id="GII92450.1"/>
    </source>
</evidence>
<dbReference type="PANTHER" id="PTHR30055:SF234">
    <property type="entry name" value="HTH-TYPE TRANSCRIPTIONAL REGULATOR BETI"/>
    <property type="match status" value="1"/>
</dbReference>
<dbReference type="EMBL" id="BOOW01000016">
    <property type="protein sequence ID" value="GII92450.1"/>
    <property type="molecule type" value="Genomic_DNA"/>
</dbReference>
<dbReference type="InterPro" id="IPR001647">
    <property type="entry name" value="HTH_TetR"/>
</dbReference>
<dbReference type="PROSITE" id="PS50977">
    <property type="entry name" value="HTH_TETR_2"/>
    <property type="match status" value="1"/>
</dbReference>
<dbReference type="Gene3D" id="1.10.10.60">
    <property type="entry name" value="Homeodomain-like"/>
    <property type="match status" value="1"/>
</dbReference>
<sequence length="212" mass="22656">MVTVMAAEESKSRGTAAAPRRRRDAAATRQALLEVARERFARDRFEAVSVRDIAAEVGVNVALVYRYFGSKAGLFATAAADSAMFGQLDVPAEELPDRMAELLASSGAHSPGLDDLVTVWRLIGETSDEEGLPEKVRDYAENNVVGPFATVAAGDDPRLRAELAAALLAGIRVLRWASPQGRLATAPPEQVVEYIRRGVRALLHGSAGEGSK</sequence>
<keyword evidence="8" id="KW-1185">Reference proteome</keyword>
<dbReference type="Pfam" id="PF17920">
    <property type="entry name" value="TetR_C_16"/>
    <property type="match status" value="1"/>
</dbReference>
<feature type="region of interest" description="Disordered" evidence="5">
    <location>
        <begin position="1"/>
        <end position="23"/>
    </location>
</feature>
<evidence type="ECO:0000256" key="1">
    <source>
        <dbReference type="ARBA" id="ARBA00023015"/>
    </source>
</evidence>
<dbReference type="PANTHER" id="PTHR30055">
    <property type="entry name" value="HTH-TYPE TRANSCRIPTIONAL REGULATOR RUTR"/>
    <property type="match status" value="1"/>
</dbReference>
<dbReference type="SUPFAM" id="SSF48498">
    <property type="entry name" value="Tetracyclin repressor-like, C-terminal domain"/>
    <property type="match status" value="1"/>
</dbReference>
<reference evidence="7" key="1">
    <citation type="submission" date="2021-01" db="EMBL/GenBank/DDBJ databases">
        <title>Whole genome shotgun sequence of Sinosporangium siamense NBRC 109515.</title>
        <authorList>
            <person name="Komaki H."/>
            <person name="Tamura T."/>
        </authorList>
    </citation>
    <scope>NUCLEOTIDE SEQUENCE</scope>
    <source>
        <strain evidence="7">NBRC 109515</strain>
    </source>
</reference>
<dbReference type="InterPro" id="IPR036271">
    <property type="entry name" value="Tet_transcr_reg_TetR-rel_C_sf"/>
</dbReference>
<evidence type="ECO:0000256" key="3">
    <source>
        <dbReference type="ARBA" id="ARBA00023163"/>
    </source>
</evidence>
<organism evidence="7 8">
    <name type="scientific">Sinosporangium siamense</name>
    <dbReference type="NCBI Taxonomy" id="1367973"/>
    <lineage>
        <taxon>Bacteria</taxon>
        <taxon>Bacillati</taxon>
        <taxon>Actinomycetota</taxon>
        <taxon>Actinomycetes</taxon>
        <taxon>Streptosporangiales</taxon>
        <taxon>Streptosporangiaceae</taxon>
        <taxon>Sinosporangium</taxon>
    </lineage>
</organism>
<dbReference type="Proteomes" id="UP000606172">
    <property type="component" value="Unassembled WGS sequence"/>
</dbReference>
<evidence type="ECO:0000256" key="5">
    <source>
        <dbReference type="SAM" id="MobiDB-lite"/>
    </source>
</evidence>
<feature type="DNA-binding region" description="H-T-H motif" evidence="4">
    <location>
        <begin position="49"/>
        <end position="68"/>
    </location>
</feature>
<dbReference type="AlphaFoldDB" id="A0A919RGP6"/>
<dbReference type="PRINTS" id="PR00455">
    <property type="entry name" value="HTHTETR"/>
</dbReference>
<dbReference type="GO" id="GO:0003700">
    <property type="term" value="F:DNA-binding transcription factor activity"/>
    <property type="evidence" value="ECO:0007669"/>
    <property type="project" value="TreeGrafter"/>
</dbReference>
<protein>
    <submittedName>
        <fullName evidence="7">TetR family transcriptional regulator</fullName>
    </submittedName>
</protein>
<dbReference type="SUPFAM" id="SSF46689">
    <property type="entry name" value="Homeodomain-like"/>
    <property type="match status" value="1"/>
</dbReference>
<proteinExistence type="predicted"/>
<dbReference type="InterPro" id="IPR050109">
    <property type="entry name" value="HTH-type_TetR-like_transc_reg"/>
</dbReference>
<dbReference type="InterPro" id="IPR009057">
    <property type="entry name" value="Homeodomain-like_sf"/>
</dbReference>
<dbReference type="Pfam" id="PF00440">
    <property type="entry name" value="TetR_N"/>
    <property type="match status" value="1"/>
</dbReference>
<gene>
    <name evidence="7" type="ORF">Ssi02_26810</name>
</gene>